<dbReference type="KEGG" id="acan:ACA1_052480"/>
<evidence type="ECO:0000313" key="4">
    <source>
        <dbReference type="Proteomes" id="UP000011083"/>
    </source>
</evidence>
<keyword evidence="1" id="KW-0472">Membrane</keyword>
<keyword evidence="1" id="KW-1133">Transmembrane helix</keyword>
<dbReference type="AlphaFoldDB" id="L8H5R0"/>
<sequence length="818" mass="87429">MEPRPLLLAALFCLLLCCIAGVAHGATHEMNPTTDLTALVAAITASADTDHVVHVASGTFPHRGQRLIFGRNYTQEFTCFGCANKTISFVGRLPAAAVSGKISFNISQANNISFSDLIFVAHGEQRQPFAIAEAQRLTLDRVSVFKYNTIASVLTARAVREVAIRNCYLDSLIASLSVIEVVQAERVVVDQLYVYASIYAVGLSLRNVTGDIAIANATFLYTSGLQLALFFCDSAVVTVVDSAFLLGTATVLGGVINAEQVFALNIIDTVFLYNQAPTASVLYTQDVDLAITRCKFLANGNEASLGTVLMIVDQGRLTIIDSDISINWGGMLLLLRLKAGSRIDSTTLDVNFNSPVSSMVTVNNCADTLTITNSSISHNLGGALRVAGCHAEMRNSMVWGQSTFGAICGALASIDATTSSIFRNGYKRENFANRYRDALCGGCLGFSIASDPNICTNAINITDIGGLDMCSRCDAAGAPLECGDCNGKPFGLATTEECTALNKLAVSGADASFNFTSPNCLLQPKDGQGAIFPGASLELRYEAVKVYYVNTTSQQEQAQFVITVNDTQYLRSQPKALCVRYDRLIDNGASFVLQQCLYGAQAEVVFDQQVLTIPKNYQKVTLNLAGLQSFDNQTREWPELDVATRRVEVEISLRLSQAATTRRSSSQPSPLADNAVAPGGAAVDSVSFDAANFSLSLAVPNFAVFSSRNGSAFNYTLAPLPDDPRGYLLVLKFAGTFDLVNYDPHFGMLLPGRGGEDGESDDILVKVLVPVLVGVAVLLVVVVVVAAIAVAVWKRRQMASPGGVVNFASSDVELEEAQ</sequence>
<dbReference type="RefSeq" id="XP_004343960.1">
    <property type="nucleotide sequence ID" value="XM_004343910.1"/>
</dbReference>
<accession>L8H5R0</accession>
<name>L8H5R0_ACACF</name>
<dbReference type="VEuPathDB" id="AmoebaDB:ACA1_052480"/>
<keyword evidence="4" id="KW-1185">Reference proteome</keyword>
<dbReference type="InterPro" id="IPR011050">
    <property type="entry name" value="Pectin_lyase_fold/virulence"/>
</dbReference>
<feature type="transmembrane region" description="Helical" evidence="1">
    <location>
        <begin position="767"/>
        <end position="793"/>
    </location>
</feature>
<evidence type="ECO:0000256" key="2">
    <source>
        <dbReference type="SAM" id="SignalP"/>
    </source>
</evidence>
<organism evidence="3 4">
    <name type="scientific">Acanthamoeba castellanii (strain ATCC 30010 / Neff)</name>
    <dbReference type="NCBI Taxonomy" id="1257118"/>
    <lineage>
        <taxon>Eukaryota</taxon>
        <taxon>Amoebozoa</taxon>
        <taxon>Discosea</taxon>
        <taxon>Longamoebia</taxon>
        <taxon>Centramoebida</taxon>
        <taxon>Acanthamoebidae</taxon>
        <taxon>Acanthamoeba</taxon>
    </lineage>
</organism>
<protein>
    <submittedName>
        <fullName evidence="3">Uncharacterized protein</fullName>
    </submittedName>
</protein>
<dbReference type="Proteomes" id="UP000011083">
    <property type="component" value="Unassembled WGS sequence"/>
</dbReference>
<keyword evidence="1" id="KW-0812">Transmembrane</keyword>
<dbReference type="GeneID" id="14921422"/>
<evidence type="ECO:0000256" key="1">
    <source>
        <dbReference type="SAM" id="Phobius"/>
    </source>
</evidence>
<gene>
    <name evidence="3" type="ORF">ACA1_052480</name>
</gene>
<evidence type="ECO:0000313" key="3">
    <source>
        <dbReference type="EMBL" id="ELR20557.1"/>
    </source>
</evidence>
<feature type="signal peptide" evidence="2">
    <location>
        <begin position="1"/>
        <end position="25"/>
    </location>
</feature>
<feature type="chain" id="PRO_5005688280" evidence="2">
    <location>
        <begin position="26"/>
        <end position="818"/>
    </location>
</feature>
<keyword evidence="2" id="KW-0732">Signal</keyword>
<dbReference type="EMBL" id="KB007909">
    <property type="protein sequence ID" value="ELR20557.1"/>
    <property type="molecule type" value="Genomic_DNA"/>
</dbReference>
<proteinExistence type="predicted"/>
<reference evidence="3 4" key="1">
    <citation type="journal article" date="2013" name="Genome Biol.">
        <title>Genome of Acanthamoeba castellanii highlights extensive lateral gene transfer and early evolution of tyrosine kinase signaling.</title>
        <authorList>
            <person name="Clarke M."/>
            <person name="Lohan A.J."/>
            <person name="Liu B."/>
            <person name="Lagkouvardos I."/>
            <person name="Roy S."/>
            <person name="Zafar N."/>
            <person name="Bertelli C."/>
            <person name="Schilde C."/>
            <person name="Kianianmomeni A."/>
            <person name="Burglin T.R."/>
            <person name="Frech C."/>
            <person name="Turcotte B."/>
            <person name="Kopec K.O."/>
            <person name="Synnott J.M."/>
            <person name="Choo C."/>
            <person name="Paponov I."/>
            <person name="Finkler A."/>
            <person name="Soon Heng Tan C."/>
            <person name="Hutchins A.P."/>
            <person name="Weinmeier T."/>
            <person name="Rattei T."/>
            <person name="Chu J.S."/>
            <person name="Gimenez G."/>
            <person name="Irimia M."/>
            <person name="Rigden D.J."/>
            <person name="Fitzpatrick D.A."/>
            <person name="Lorenzo-Morales J."/>
            <person name="Bateman A."/>
            <person name="Chiu C.H."/>
            <person name="Tang P."/>
            <person name="Hegemann P."/>
            <person name="Fromm H."/>
            <person name="Raoult D."/>
            <person name="Greub G."/>
            <person name="Miranda-Saavedra D."/>
            <person name="Chen N."/>
            <person name="Nash P."/>
            <person name="Ginger M.L."/>
            <person name="Horn M."/>
            <person name="Schaap P."/>
            <person name="Caler L."/>
            <person name="Loftus B."/>
        </authorList>
    </citation>
    <scope>NUCLEOTIDE SEQUENCE [LARGE SCALE GENOMIC DNA]</scope>
    <source>
        <strain evidence="3 4">Neff</strain>
    </source>
</reference>
<dbReference type="SUPFAM" id="SSF51126">
    <property type="entry name" value="Pectin lyase-like"/>
    <property type="match status" value="1"/>
</dbReference>